<organism evidence="1 2">
    <name type="scientific">Sphingobium tyrosinilyticum</name>
    <dbReference type="NCBI Taxonomy" id="2715436"/>
    <lineage>
        <taxon>Bacteria</taxon>
        <taxon>Pseudomonadati</taxon>
        <taxon>Pseudomonadota</taxon>
        <taxon>Alphaproteobacteria</taxon>
        <taxon>Sphingomonadales</taxon>
        <taxon>Sphingomonadaceae</taxon>
        <taxon>Sphingobium</taxon>
    </lineage>
</organism>
<reference evidence="2" key="1">
    <citation type="journal article" date="2019" name="Int. J. Syst. Evol. Microbiol.">
        <title>The Global Catalogue of Microorganisms (GCM) 10K type strain sequencing project: providing services to taxonomists for standard genome sequencing and annotation.</title>
        <authorList>
            <consortium name="The Broad Institute Genomics Platform"/>
            <consortium name="The Broad Institute Genome Sequencing Center for Infectious Disease"/>
            <person name="Wu L."/>
            <person name="Ma J."/>
        </authorList>
    </citation>
    <scope>NUCLEOTIDE SEQUENCE [LARGE SCALE GENOMIC DNA]</scope>
    <source>
        <strain evidence="2">NBRC 103632</strain>
    </source>
</reference>
<proteinExistence type="predicted"/>
<gene>
    <name evidence="1" type="ORF">ACFO3E_01045</name>
</gene>
<sequence length="115" mass="12749">MKLSLRTTEPEREASPSVIMQKINPFGLAIESWQLGVEAWTVIGLRIPKLLAGNPAAALEAQRMVVEKIEAISVLQWKAMTGTLGATPDAAMRASIAHYRKAVDSNRRRLGRRRK</sequence>
<keyword evidence="2" id="KW-1185">Reference proteome</keyword>
<protein>
    <submittedName>
        <fullName evidence="1">Uncharacterized protein</fullName>
    </submittedName>
</protein>
<comment type="caution">
    <text evidence="1">The sequence shown here is derived from an EMBL/GenBank/DDBJ whole genome shotgun (WGS) entry which is preliminary data.</text>
</comment>
<name>A0ABV9EXA7_9SPHN</name>
<dbReference type="EMBL" id="JBHSFZ010000001">
    <property type="protein sequence ID" value="MFC4592784.1"/>
    <property type="molecule type" value="Genomic_DNA"/>
</dbReference>
<dbReference type="RefSeq" id="WP_380801822.1">
    <property type="nucleotide sequence ID" value="NZ_JBHSFZ010000001.1"/>
</dbReference>
<dbReference type="Proteomes" id="UP001595957">
    <property type="component" value="Unassembled WGS sequence"/>
</dbReference>
<evidence type="ECO:0000313" key="1">
    <source>
        <dbReference type="EMBL" id="MFC4592784.1"/>
    </source>
</evidence>
<evidence type="ECO:0000313" key="2">
    <source>
        <dbReference type="Proteomes" id="UP001595957"/>
    </source>
</evidence>
<accession>A0ABV9EXA7</accession>